<feature type="signal peptide" evidence="1">
    <location>
        <begin position="1"/>
        <end position="26"/>
    </location>
</feature>
<dbReference type="AlphaFoldDB" id="A0A172YI71"/>
<accession>A0A172YI71</accession>
<evidence type="ECO:0000256" key="1">
    <source>
        <dbReference type="SAM" id="SignalP"/>
    </source>
</evidence>
<organism evidence="3 4">
    <name type="scientific">Halotalea alkalilenta</name>
    <dbReference type="NCBI Taxonomy" id="376489"/>
    <lineage>
        <taxon>Bacteria</taxon>
        <taxon>Pseudomonadati</taxon>
        <taxon>Pseudomonadota</taxon>
        <taxon>Gammaproteobacteria</taxon>
        <taxon>Oceanospirillales</taxon>
        <taxon>Halomonadaceae</taxon>
        <taxon>Halotalea</taxon>
    </lineage>
</organism>
<dbReference type="PANTHER" id="PTHR30535">
    <property type="entry name" value="VITAMIN B12-BINDING PROTEIN"/>
    <property type="match status" value="1"/>
</dbReference>
<dbReference type="RefSeq" id="WP_064123760.1">
    <property type="nucleotide sequence ID" value="NZ_CP015243.1"/>
</dbReference>
<protein>
    <recommendedName>
        <fullName evidence="2">Fe/B12 periplasmic-binding domain-containing protein</fullName>
    </recommendedName>
</protein>
<dbReference type="EMBL" id="CP015243">
    <property type="protein sequence ID" value="ANF58907.1"/>
    <property type="molecule type" value="Genomic_DNA"/>
</dbReference>
<dbReference type="Pfam" id="PF01497">
    <property type="entry name" value="Peripla_BP_2"/>
    <property type="match status" value="1"/>
</dbReference>
<keyword evidence="4" id="KW-1185">Reference proteome</keyword>
<reference evidence="3 4" key="1">
    <citation type="submission" date="2016-04" db="EMBL/GenBank/DDBJ databases">
        <title>Complete Genome Sequence of Halotalea alkalilenta IHB B 13600.</title>
        <authorList>
            <person name="Swarnkar M.K."/>
            <person name="Sharma A."/>
            <person name="Kaushal K."/>
            <person name="Soni R."/>
            <person name="Rana S."/>
            <person name="Singh A.K."/>
            <person name="Gulati A."/>
        </authorList>
    </citation>
    <scope>NUCLEOTIDE SEQUENCE [LARGE SCALE GENOMIC DNA]</scope>
    <source>
        <strain evidence="3 4">IHB B 13600</strain>
    </source>
</reference>
<gene>
    <name evidence="3" type="ORF">A5892_16720</name>
</gene>
<keyword evidence="1" id="KW-0732">Signal</keyword>
<evidence type="ECO:0000313" key="3">
    <source>
        <dbReference type="EMBL" id="ANF58907.1"/>
    </source>
</evidence>
<dbReference type="InterPro" id="IPR050902">
    <property type="entry name" value="ABC_Transporter_SBP"/>
</dbReference>
<evidence type="ECO:0000313" key="4">
    <source>
        <dbReference type="Proteomes" id="UP000077875"/>
    </source>
</evidence>
<sequence length="282" mass="29771">MKRLQCRVVAVLLLFGLLGGVRFAWAAADTVVIGGDVAEIVAELGRAEVLVGRDDTGVYPAEIALLPSVGYLRRLSAESVLSLGARRLLVSDAAQPRETLAQLEASGVEVVRIDAGQDFDALERKVRQVATALDAKAQGEELIARIDEQRARVEGLAPLDARALFILGHGGAPMVAGRGNSADAAMRLAGLDWRPEFSGYKRVGGEALVALAPEVVLISRIGLEALGGEEALWRMPGIGMTPAGRERRYIEIDEQALLGFGPRTPAAILALHAALADEEAGG</sequence>
<dbReference type="KEGG" id="haa:A5892_16720"/>
<feature type="chain" id="PRO_5008004722" description="Fe/B12 periplasmic-binding domain-containing protein" evidence="1">
    <location>
        <begin position="27"/>
        <end position="282"/>
    </location>
</feature>
<dbReference type="SUPFAM" id="SSF53807">
    <property type="entry name" value="Helical backbone' metal receptor"/>
    <property type="match status" value="1"/>
</dbReference>
<dbReference type="PANTHER" id="PTHR30535:SF4">
    <property type="entry name" value="HEMIN-BINDING PERIPLASMIC PROTEIN HMUT"/>
    <property type="match status" value="1"/>
</dbReference>
<dbReference type="InterPro" id="IPR002491">
    <property type="entry name" value="ABC_transptr_periplasmic_BD"/>
</dbReference>
<proteinExistence type="predicted"/>
<dbReference type="PROSITE" id="PS50983">
    <property type="entry name" value="FE_B12_PBP"/>
    <property type="match status" value="1"/>
</dbReference>
<feature type="domain" description="Fe/B12 periplasmic-binding" evidence="2">
    <location>
        <begin position="29"/>
        <end position="280"/>
    </location>
</feature>
<dbReference type="Proteomes" id="UP000077875">
    <property type="component" value="Chromosome"/>
</dbReference>
<evidence type="ECO:0000259" key="2">
    <source>
        <dbReference type="PROSITE" id="PS50983"/>
    </source>
</evidence>
<name>A0A172YI71_9GAMM</name>
<dbReference type="STRING" id="376489.A5892_16720"/>
<dbReference type="Gene3D" id="3.40.50.1980">
    <property type="entry name" value="Nitrogenase molybdenum iron protein domain"/>
    <property type="match status" value="2"/>
</dbReference>